<dbReference type="SMART" id="SM00448">
    <property type="entry name" value="REC"/>
    <property type="match status" value="1"/>
</dbReference>
<evidence type="ECO:0000313" key="5">
    <source>
        <dbReference type="Proteomes" id="UP000239576"/>
    </source>
</evidence>
<dbReference type="InterPro" id="IPR001932">
    <property type="entry name" value="PPM-type_phosphatase-like_dom"/>
</dbReference>
<dbReference type="InterPro" id="IPR011006">
    <property type="entry name" value="CheY-like_superfamily"/>
</dbReference>
<feature type="domain" description="Response regulatory" evidence="3">
    <location>
        <begin position="3"/>
        <end position="119"/>
    </location>
</feature>
<dbReference type="GO" id="GO:0000160">
    <property type="term" value="P:phosphorelay signal transduction system"/>
    <property type="evidence" value="ECO:0007669"/>
    <property type="project" value="InterPro"/>
</dbReference>
<dbReference type="EMBL" id="PVWK01000097">
    <property type="protein sequence ID" value="PSB27221.1"/>
    <property type="molecule type" value="Genomic_DNA"/>
</dbReference>
<dbReference type="InterPro" id="IPR052016">
    <property type="entry name" value="Bact_Sigma-Reg"/>
</dbReference>
<sequence>MHQVLVIDDDRTIQVVLRKVLSDQGYEVAVASDGLEGINQAQQLHPALIICDWLMPLMDGLDVCRRIKADPELSSAFFILLTSRDAIEDRVYGLDNGADDILTKPFELNELKARVRAGLRLYHASQDLKAQKHLLESEFKEAAEYVRSLLPKPLSGSVTIDSRFIPSQHLGGDCFDYYWLDPDYLAIYLLDVSGHGLGAALPSISVLNMLRSQSMDGVNFYQPSHVLTALNEAFQMDSQNDKYFTIWYGVYNQAKRQLVYSSAGHPPAILLNHTTKQGLQSTQLRTTGMPIGMLPDTRFVDQRCDIDPTSVLYIFSDGVYEVFRENNEIWGFDAFIALLVDEQATIAQFGLDYILNYVKTLNTKVILDDDLSLLRISFCADSSE</sequence>
<accession>A0A2T1E3D2</accession>
<evidence type="ECO:0000259" key="3">
    <source>
        <dbReference type="PROSITE" id="PS50110"/>
    </source>
</evidence>
<dbReference type="PANTHER" id="PTHR43156">
    <property type="entry name" value="STAGE II SPORULATION PROTEIN E-RELATED"/>
    <property type="match status" value="1"/>
</dbReference>
<dbReference type="PANTHER" id="PTHR43156:SF2">
    <property type="entry name" value="STAGE II SPORULATION PROTEIN E"/>
    <property type="match status" value="1"/>
</dbReference>
<dbReference type="RefSeq" id="WP_106257522.1">
    <property type="nucleotide sequence ID" value="NZ_CAWNSW010000129.1"/>
</dbReference>
<evidence type="ECO:0000256" key="2">
    <source>
        <dbReference type="PROSITE-ProRule" id="PRU00169"/>
    </source>
</evidence>
<gene>
    <name evidence="4" type="ORF">C7B82_17270</name>
</gene>
<dbReference type="Gene3D" id="3.40.50.2300">
    <property type="match status" value="1"/>
</dbReference>
<keyword evidence="5" id="KW-1185">Reference proteome</keyword>
<dbReference type="Gene3D" id="3.60.40.10">
    <property type="entry name" value="PPM-type phosphatase domain"/>
    <property type="match status" value="1"/>
</dbReference>
<dbReference type="Proteomes" id="UP000239576">
    <property type="component" value="Unassembled WGS sequence"/>
</dbReference>
<dbReference type="AlphaFoldDB" id="A0A2T1E3D2"/>
<proteinExistence type="predicted"/>
<reference evidence="4 5" key="2">
    <citation type="submission" date="2018-03" db="EMBL/GenBank/DDBJ databases">
        <title>The ancient ancestry and fast evolution of plastids.</title>
        <authorList>
            <person name="Moore K.R."/>
            <person name="Magnabosco C."/>
            <person name="Momper L."/>
            <person name="Gold D.A."/>
            <person name="Bosak T."/>
            <person name="Fournier G.P."/>
        </authorList>
    </citation>
    <scope>NUCLEOTIDE SEQUENCE [LARGE SCALE GENOMIC DNA]</scope>
    <source>
        <strain evidence="4 5">ULC18</strain>
    </source>
</reference>
<dbReference type="GO" id="GO:0016791">
    <property type="term" value="F:phosphatase activity"/>
    <property type="evidence" value="ECO:0007669"/>
    <property type="project" value="TreeGrafter"/>
</dbReference>
<dbReference type="CDD" id="cd17574">
    <property type="entry name" value="REC_OmpR"/>
    <property type="match status" value="1"/>
</dbReference>
<evidence type="ECO:0000256" key="1">
    <source>
        <dbReference type="ARBA" id="ARBA00022801"/>
    </source>
</evidence>
<dbReference type="InterPro" id="IPR036457">
    <property type="entry name" value="PPM-type-like_dom_sf"/>
</dbReference>
<dbReference type="InterPro" id="IPR001789">
    <property type="entry name" value="Sig_transdc_resp-reg_receiver"/>
</dbReference>
<organism evidence="4 5">
    <name type="scientific">Stenomitos frigidus ULC18</name>
    <dbReference type="NCBI Taxonomy" id="2107698"/>
    <lineage>
        <taxon>Bacteria</taxon>
        <taxon>Bacillati</taxon>
        <taxon>Cyanobacteriota</taxon>
        <taxon>Cyanophyceae</taxon>
        <taxon>Leptolyngbyales</taxon>
        <taxon>Leptolyngbyaceae</taxon>
        <taxon>Stenomitos</taxon>
    </lineage>
</organism>
<name>A0A2T1E3D2_9CYAN</name>
<keyword evidence="2" id="KW-0597">Phosphoprotein</keyword>
<protein>
    <submittedName>
        <fullName evidence="4">Regulator</fullName>
    </submittedName>
</protein>
<feature type="modified residue" description="4-aspartylphosphate" evidence="2">
    <location>
        <position position="52"/>
    </location>
</feature>
<dbReference type="SUPFAM" id="SSF52172">
    <property type="entry name" value="CheY-like"/>
    <property type="match status" value="1"/>
</dbReference>
<reference evidence="5" key="1">
    <citation type="submission" date="2018-02" db="EMBL/GenBank/DDBJ databases">
        <authorList>
            <person name="Moore K."/>
            <person name="Momper L."/>
        </authorList>
    </citation>
    <scope>NUCLEOTIDE SEQUENCE [LARGE SCALE GENOMIC DNA]</scope>
    <source>
        <strain evidence="5">ULC18</strain>
    </source>
</reference>
<dbReference type="Pfam" id="PF07228">
    <property type="entry name" value="SpoIIE"/>
    <property type="match status" value="1"/>
</dbReference>
<dbReference type="OrthoDB" id="9763484at2"/>
<comment type="caution">
    <text evidence="4">The sequence shown here is derived from an EMBL/GenBank/DDBJ whole genome shotgun (WGS) entry which is preliminary data.</text>
</comment>
<dbReference type="Pfam" id="PF00072">
    <property type="entry name" value="Response_reg"/>
    <property type="match status" value="1"/>
</dbReference>
<dbReference type="SMART" id="SM00331">
    <property type="entry name" value="PP2C_SIG"/>
    <property type="match status" value="1"/>
</dbReference>
<keyword evidence="1" id="KW-0378">Hydrolase</keyword>
<evidence type="ECO:0000313" key="4">
    <source>
        <dbReference type="EMBL" id="PSB27221.1"/>
    </source>
</evidence>
<dbReference type="PROSITE" id="PS50110">
    <property type="entry name" value="RESPONSE_REGULATORY"/>
    <property type="match status" value="1"/>
</dbReference>